<organism evidence="2 3">
    <name type="scientific">Massilia frigida</name>
    <dbReference type="NCBI Taxonomy" id="2609281"/>
    <lineage>
        <taxon>Bacteria</taxon>
        <taxon>Pseudomonadati</taxon>
        <taxon>Pseudomonadota</taxon>
        <taxon>Betaproteobacteria</taxon>
        <taxon>Burkholderiales</taxon>
        <taxon>Oxalobacteraceae</taxon>
        <taxon>Telluria group</taxon>
        <taxon>Massilia</taxon>
    </lineage>
</organism>
<dbReference type="EMBL" id="WHJG01000002">
    <property type="protein sequence ID" value="NHZ78174.1"/>
    <property type="molecule type" value="Genomic_DNA"/>
</dbReference>
<evidence type="ECO:0000313" key="3">
    <source>
        <dbReference type="Proteomes" id="UP000621455"/>
    </source>
</evidence>
<dbReference type="RefSeq" id="WP_167084766.1">
    <property type="nucleotide sequence ID" value="NZ_WHJG01000002.1"/>
</dbReference>
<gene>
    <name evidence="2" type="ORF">F2P44_02560</name>
</gene>
<sequence length="65" mass="6879">MTDSAILPTNTSEISISPHGRTSEMVAKYEKSGALLSAGPAIGILMSDALDDLPRQADLHYECTS</sequence>
<feature type="compositionally biased region" description="Polar residues" evidence="1">
    <location>
        <begin position="1"/>
        <end position="15"/>
    </location>
</feature>
<evidence type="ECO:0000256" key="1">
    <source>
        <dbReference type="SAM" id="MobiDB-lite"/>
    </source>
</evidence>
<feature type="region of interest" description="Disordered" evidence="1">
    <location>
        <begin position="1"/>
        <end position="21"/>
    </location>
</feature>
<dbReference type="Proteomes" id="UP000621455">
    <property type="component" value="Unassembled WGS sequence"/>
</dbReference>
<proteinExistence type="predicted"/>
<comment type="caution">
    <text evidence="2">The sequence shown here is derived from an EMBL/GenBank/DDBJ whole genome shotgun (WGS) entry which is preliminary data.</text>
</comment>
<keyword evidence="3" id="KW-1185">Reference proteome</keyword>
<protein>
    <submittedName>
        <fullName evidence="2">Uncharacterized protein</fullName>
    </submittedName>
</protein>
<name>A0ABX0MYV5_9BURK</name>
<reference evidence="2 3" key="1">
    <citation type="submission" date="2019-10" db="EMBL/GenBank/DDBJ databases">
        <title>Taxonomy of Antarctic Massilia spp.: description of Massilia rubra sp. nov., Massilia aquatica sp. nov., Massilia mucilaginosa sp. nov., Massilia frigida sp. nov. isolated from streams, lakes and regoliths.</title>
        <authorList>
            <person name="Holochova P."/>
            <person name="Sedlacek I."/>
            <person name="Kralova S."/>
            <person name="Maslanova I."/>
            <person name="Busse H.-J."/>
            <person name="Stankova E."/>
            <person name="Vrbovska V."/>
            <person name="Kovarovic V."/>
            <person name="Bartak M."/>
            <person name="Svec P."/>
            <person name="Pantucek R."/>
        </authorList>
    </citation>
    <scope>NUCLEOTIDE SEQUENCE [LARGE SCALE GENOMIC DNA]</scope>
    <source>
        <strain evidence="2 3">CCM 8695</strain>
    </source>
</reference>
<accession>A0ABX0MYV5</accession>
<evidence type="ECO:0000313" key="2">
    <source>
        <dbReference type="EMBL" id="NHZ78174.1"/>
    </source>
</evidence>